<organism evidence="1 2">
    <name type="scientific">Halteria grandinella</name>
    <dbReference type="NCBI Taxonomy" id="5974"/>
    <lineage>
        <taxon>Eukaryota</taxon>
        <taxon>Sar</taxon>
        <taxon>Alveolata</taxon>
        <taxon>Ciliophora</taxon>
        <taxon>Intramacronucleata</taxon>
        <taxon>Spirotrichea</taxon>
        <taxon>Stichotrichia</taxon>
        <taxon>Sporadotrichida</taxon>
        <taxon>Halteriidae</taxon>
        <taxon>Halteria</taxon>
    </lineage>
</organism>
<protein>
    <submittedName>
        <fullName evidence="1">Uncharacterized protein</fullName>
    </submittedName>
</protein>
<gene>
    <name evidence="1" type="ORF">FGO68_gene2006</name>
</gene>
<sequence>MLLRAGPATLQSIFSSKSDPTKISQHRPVLAQRQREVTWLPLSSEGEGIIRSRIISTPWRMSKFLNKKMHGSTFIVQGRLGTTHFSNTEIRLWRHVALKRQNGRQECMSAANSSYERVSSQHQLSHLLQQYSLPFCATSV</sequence>
<evidence type="ECO:0000313" key="1">
    <source>
        <dbReference type="EMBL" id="TNV78525.1"/>
    </source>
</evidence>
<comment type="caution">
    <text evidence="1">The sequence shown here is derived from an EMBL/GenBank/DDBJ whole genome shotgun (WGS) entry which is preliminary data.</text>
</comment>
<dbReference type="EMBL" id="RRYP01010214">
    <property type="protein sequence ID" value="TNV78525.1"/>
    <property type="molecule type" value="Genomic_DNA"/>
</dbReference>
<reference evidence="1" key="1">
    <citation type="submission" date="2019-06" db="EMBL/GenBank/DDBJ databases">
        <authorList>
            <person name="Zheng W."/>
        </authorList>
    </citation>
    <scope>NUCLEOTIDE SEQUENCE</scope>
    <source>
        <strain evidence="1">QDHG01</strain>
    </source>
</reference>
<evidence type="ECO:0000313" key="2">
    <source>
        <dbReference type="Proteomes" id="UP000785679"/>
    </source>
</evidence>
<dbReference type="AlphaFoldDB" id="A0A8J8NQ36"/>
<accession>A0A8J8NQ36</accession>
<name>A0A8J8NQ36_HALGN</name>
<dbReference type="Proteomes" id="UP000785679">
    <property type="component" value="Unassembled WGS sequence"/>
</dbReference>
<keyword evidence="2" id="KW-1185">Reference proteome</keyword>
<proteinExistence type="predicted"/>